<dbReference type="CDD" id="cd02440">
    <property type="entry name" value="AdoMet_MTases"/>
    <property type="match status" value="2"/>
</dbReference>
<name>A0A8T9CIZ9_9HELO</name>
<evidence type="ECO:0000256" key="2">
    <source>
        <dbReference type="ARBA" id="ARBA00022679"/>
    </source>
</evidence>
<dbReference type="PANTHER" id="PTHR35897">
    <property type="entry name" value="METHYLTRANSFERASE AUSD"/>
    <property type="match status" value="1"/>
</dbReference>
<comment type="pathway">
    <text evidence="1">Secondary metabolite biosynthesis.</text>
</comment>
<keyword evidence="3" id="KW-0949">S-adenosyl-L-methionine</keyword>
<dbReference type="Proteomes" id="UP000469558">
    <property type="component" value="Unassembled WGS sequence"/>
</dbReference>
<keyword evidence="7" id="KW-1185">Reference proteome</keyword>
<protein>
    <submittedName>
        <fullName evidence="6">Methyltransferase trt5</fullName>
    </submittedName>
</protein>
<dbReference type="InterPro" id="IPR041698">
    <property type="entry name" value="Methyltransf_25"/>
</dbReference>
<evidence type="ECO:0000256" key="4">
    <source>
        <dbReference type="ARBA" id="ARBA00038314"/>
    </source>
</evidence>
<comment type="similarity">
    <text evidence="4">Belongs to the class I-like SAM-binding methyltransferase superfamily.</text>
</comment>
<gene>
    <name evidence="6" type="primary">trt5_2</name>
    <name evidence="6" type="ORF">LSUE1_G000103</name>
</gene>
<evidence type="ECO:0000313" key="7">
    <source>
        <dbReference type="Proteomes" id="UP000469558"/>
    </source>
</evidence>
<keyword evidence="2" id="KW-0808">Transferase</keyword>
<dbReference type="EMBL" id="QGMK01000001">
    <property type="protein sequence ID" value="TVY85588.1"/>
    <property type="molecule type" value="Genomic_DNA"/>
</dbReference>
<dbReference type="Pfam" id="PF13649">
    <property type="entry name" value="Methyltransf_25"/>
    <property type="match status" value="1"/>
</dbReference>
<dbReference type="AlphaFoldDB" id="A0A8T9CIZ9"/>
<evidence type="ECO:0000313" key="6">
    <source>
        <dbReference type="EMBL" id="TVY85588.1"/>
    </source>
</evidence>
<dbReference type="GO" id="GO:0008168">
    <property type="term" value="F:methyltransferase activity"/>
    <property type="evidence" value="ECO:0007669"/>
    <property type="project" value="UniProtKB-KW"/>
</dbReference>
<dbReference type="InterPro" id="IPR029063">
    <property type="entry name" value="SAM-dependent_MTases_sf"/>
</dbReference>
<dbReference type="Pfam" id="PF13489">
    <property type="entry name" value="Methyltransf_23"/>
    <property type="match status" value="1"/>
</dbReference>
<accession>A0A8T9CIZ9</accession>
<comment type="caution">
    <text evidence="6">The sequence shown here is derived from an EMBL/GenBank/DDBJ whole genome shotgun (WGS) entry which is preliminary data.</text>
</comment>
<evidence type="ECO:0000256" key="3">
    <source>
        <dbReference type="ARBA" id="ARBA00022691"/>
    </source>
</evidence>
<organism evidence="6 7">
    <name type="scientific">Lachnellula suecica</name>
    <dbReference type="NCBI Taxonomy" id="602035"/>
    <lineage>
        <taxon>Eukaryota</taxon>
        <taxon>Fungi</taxon>
        <taxon>Dikarya</taxon>
        <taxon>Ascomycota</taxon>
        <taxon>Pezizomycotina</taxon>
        <taxon>Leotiomycetes</taxon>
        <taxon>Helotiales</taxon>
        <taxon>Lachnaceae</taxon>
        <taxon>Lachnellula</taxon>
    </lineage>
</organism>
<keyword evidence="6" id="KW-0489">Methyltransferase</keyword>
<dbReference type="OrthoDB" id="2094832at2759"/>
<dbReference type="GO" id="GO:0032259">
    <property type="term" value="P:methylation"/>
    <property type="evidence" value="ECO:0007669"/>
    <property type="project" value="UniProtKB-KW"/>
</dbReference>
<reference evidence="6 7" key="1">
    <citation type="submission" date="2018-05" db="EMBL/GenBank/DDBJ databases">
        <title>Genome sequencing and assembly of the regulated plant pathogen Lachnellula willkommii and related sister species for the development of diagnostic species identification markers.</title>
        <authorList>
            <person name="Giroux E."/>
            <person name="Bilodeau G."/>
        </authorList>
    </citation>
    <scope>NUCLEOTIDE SEQUENCE [LARGE SCALE GENOMIC DNA]</scope>
    <source>
        <strain evidence="6 7">CBS 268.59</strain>
    </source>
</reference>
<proteinExistence type="inferred from homology"/>
<evidence type="ECO:0000256" key="1">
    <source>
        <dbReference type="ARBA" id="ARBA00005179"/>
    </source>
</evidence>
<dbReference type="InterPro" id="IPR051654">
    <property type="entry name" value="Meroterpenoid_MTases"/>
</dbReference>
<feature type="domain" description="Methyltransferase" evidence="5">
    <location>
        <begin position="313"/>
        <end position="413"/>
    </location>
</feature>
<dbReference type="PANTHER" id="PTHR35897:SF1">
    <property type="entry name" value="METHYLTRANSFERASE AUSD"/>
    <property type="match status" value="1"/>
</dbReference>
<dbReference type="Gene3D" id="3.40.50.150">
    <property type="entry name" value="Vaccinia Virus protein VP39"/>
    <property type="match status" value="2"/>
</dbReference>
<dbReference type="SUPFAM" id="SSF53335">
    <property type="entry name" value="S-adenosyl-L-methionine-dependent methyltransferases"/>
    <property type="match status" value="2"/>
</dbReference>
<sequence length="500" mass="56850">MTSNLYSVDPYTLSRDAAASARLNAQHYIWKDQFGYLLHPSIPQRSGALAIADVGTGTGIWILDLARDLPTSTTLDGFDISLTQCPPKGWVPSNVRFRELNIFQDIPMDLLETYDIINVRYMVLVVKSNDPVPILKNLLKLLKPGGYLQWSELNLHSRKLVKSDPQNSTESLIQLQREIGKLSAQTQPSSWPAHLDIYFRAEGMLKVLNNGEWTPNTHLTVAQANTLAVQQDMIGQVKGEKAEFLGDLFMKAVAEYRAGVAWNIERYVAREKAWQIRPYPCVGSFSFLDFTLREFPIYASLIHRLKTENATFVDLGCCFGQNLRWLASDGIPTESMTAVDLLADFWELSFDLFNDKESMNANFIICDILEEQPTNAAKELERSVDVLFAGHFFHLFDWHDQVKAVTRVIRWSKGVGSIVCGEMIGMVEAMAKVSGWGKSGTNHFWQDEHSWRRLWKEAGESTRTNWVLWVEVVKTSDLGECFQWMGDSTTQIRFVCTRIM</sequence>
<evidence type="ECO:0000259" key="5">
    <source>
        <dbReference type="Pfam" id="PF13649"/>
    </source>
</evidence>